<accession>A0AAV4MC37</accession>
<reference evidence="1 2" key="1">
    <citation type="submission" date="2021-06" db="EMBL/GenBank/DDBJ databases">
        <title>Caerostris extrusa draft genome.</title>
        <authorList>
            <person name="Kono N."/>
            <person name="Arakawa K."/>
        </authorList>
    </citation>
    <scope>NUCLEOTIDE SEQUENCE [LARGE SCALE GENOMIC DNA]</scope>
</reference>
<evidence type="ECO:0000313" key="2">
    <source>
        <dbReference type="Proteomes" id="UP001054945"/>
    </source>
</evidence>
<organism evidence="1 2">
    <name type="scientific">Caerostris extrusa</name>
    <name type="common">Bark spider</name>
    <name type="synonym">Caerostris bankana</name>
    <dbReference type="NCBI Taxonomy" id="172846"/>
    <lineage>
        <taxon>Eukaryota</taxon>
        <taxon>Metazoa</taxon>
        <taxon>Ecdysozoa</taxon>
        <taxon>Arthropoda</taxon>
        <taxon>Chelicerata</taxon>
        <taxon>Arachnida</taxon>
        <taxon>Araneae</taxon>
        <taxon>Araneomorphae</taxon>
        <taxon>Entelegynae</taxon>
        <taxon>Araneoidea</taxon>
        <taxon>Araneidae</taxon>
        <taxon>Caerostris</taxon>
    </lineage>
</organism>
<comment type="caution">
    <text evidence="1">The sequence shown here is derived from an EMBL/GenBank/DDBJ whole genome shotgun (WGS) entry which is preliminary data.</text>
</comment>
<evidence type="ECO:0000313" key="1">
    <source>
        <dbReference type="EMBL" id="GIX69908.1"/>
    </source>
</evidence>
<proteinExistence type="predicted"/>
<dbReference type="Proteomes" id="UP001054945">
    <property type="component" value="Unassembled WGS sequence"/>
</dbReference>
<dbReference type="EMBL" id="BPLR01019630">
    <property type="protein sequence ID" value="GIX69908.1"/>
    <property type="molecule type" value="Genomic_DNA"/>
</dbReference>
<dbReference type="AlphaFoldDB" id="A0AAV4MC37"/>
<gene>
    <name evidence="1" type="ORF">CEXT_809631</name>
</gene>
<name>A0AAV4MC37_CAEEX</name>
<keyword evidence="2" id="KW-1185">Reference proteome</keyword>
<protein>
    <submittedName>
        <fullName evidence="1">Uncharacterized protein</fullName>
    </submittedName>
</protein>
<sequence length="115" mass="12885">MTWAFNGTRFKLYPCGQRHLRQSSISNKGSIPHWFLLCPEEEISKNDSRDMAASIVSFDIIFSIRQVYVLQSSGQNEPARVSSHVDTPHFPSKRNQLLFSASNGGATLVTIPALF</sequence>